<keyword evidence="4" id="KW-0472">Membrane</keyword>
<dbReference type="GO" id="GO:0009252">
    <property type="term" value="P:peptidoglycan biosynthetic process"/>
    <property type="evidence" value="ECO:0007669"/>
    <property type="project" value="TreeGrafter"/>
</dbReference>
<sequence length="248" mass="28203">MYKISTLTAILLISVSSGVVQAESKFTLGAGVGVVEHPYKDYDTDIYPVPVIDYESAHFWFSGLEGGYYLWNDETDKLSITAYWSPVYFKPGDSNDRHLRRLDKRNSTMMAGMTYVHNTQSGFLRTTLAGDTLDKSNGIVWDLAWLYSYSTGRLTLTPGIGVEWNSKNQNKYYYGISRKESTRSGLRNYNPNDSWNPYLEMSANYNFLGNWNVYGLARYTRLSDEITDSPMVDKSWSGLLSAGITYTF</sequence>
<dbReference type="Proteomes" id="UP000250700">
    <property type="component" value="Unassembled WGS sequence"/>
</dbReference>
<dbReference type="EMBL" id="QARU01000020">
    <property type="protein sequence ID" value="PUF76030.1"/>
    <property type="molecule type" value="Genomic_DNA"/>
</dbReference>
<dbReference type="GO" id="GO:0009279">
    <property type="term" value="C:cell outer membrane"/>
    <property type="evidence" value="ECO:0007669"/>
    <property type="project" value="UniProtKB-SubCell"/>
</dbReference>
<keyword evidence="5" id="KW-0998">Cell outer membrane</keyword>
<evidence type="ECO:0000256" key="4">
    <source>
        <dbReference type="ARBA" id="ARBA00023136"/>
    </source>
</evidence>
<comment type="subcellular location">
    <subcellularLocation>
        <location evidence="1">Cell outer membrane</location>
    </subcellularLocation>
</comment>
<evidence type="ECO:0000256" key="2">
    <source>
        <dbReference type="ARBA" id="ARBA00005722"/>
    </source>
</evidence>
<comment type="similarity">
    <text evidence="2">Belongs to the MipA/OmpV family.</text>
</comment>
<accession>A0A315FUH1</accession>
<proteinExistence type="inferred from homology"/>
<evidence type="ECO:0000256" key="5">
    <source>
        <dbReference type="ARBA" id="ARBA00023237"/>
    </source>
</evidence>
<name>A0A315FUH1_SALET</name>
<evidence type="ECO:0000256" key="3">
    <source>
        <dbReference type="ARBA" id="ARBA00022729"/>
    </source>
</evidence>
<comment type="caution">
    <text evidence="7">The sequence shown here is derived from an EMBL/GenBank/DDBJ whole genome shotgun (WGS) entry which is preliminary data.</text>
</comment>
<feature type="signal peptide" evidence="6">
    <location>
        <begin position="1"/>
        <end position="22"/>
    </location>
</feature>
<feature type="chain" id="PRO_5016396813" evidence="6">
    <location>
        <begin position="23"/>
        <end position="248"/>
    </location>
</feature>
<keyword evidence="3 6" id="KW-0732">Signal</keyword>
<evidence type="ECO:0000256" key="6">
    <source>
        <dbReference type="SAM" id="SignalP"/>
    </source>
</evidence>
<organism evidence="7 8">
    <name type="scientific">Salmonella enterica I</name>
    <dbReference type="NCBI Taxonomy" id="59201"/>
    <lineage>
        <taxon>Bacteria</taxon>
        <taxon>Pseudomonadati</taxon>
        <taxon>Pseudomonadota</taxon>
        <taxon>Gammaproteobacteria</taxon>
        <taxon>Enterobacterales</taxon>
        <taxon>Enterobacteriaceae</taxon>
        <taxon>Salmonella</taxon>
    </lineage>
</organism>
<evidence type="ECO:0000256" key="1">
    <source>
        <dbReference type="ARBA" id="ARBA00004442"/>
    </source>
</evidence>
<reference evidence="7 8" key="1">
    <citation type="submission" date="2018-04" db="EMBL/GenBank/DDBJ databases">
        <title>Whole genome sequencing of Salmonella enterica.</title>
        <authorList>
            <person name="Bell R."/>
        </authorList>
    </citation>
    <scope>NUCLEOTIDE SEQUENCE [LARGE SCALE GENOMIC DNA]</scope>
    <source>
        <strain evidence="7 8">CFSAN058603</strain>
    </source>
</reference>
<dbReference type="Pfam" id="PF06629">
    <property type="entry name" value="MipA"/>
    <property type="match status" value="1"/>
</dbReference>
<dbReference type="AlphaFoldDB" id="A0A315FUH1"/>
<dbReference type="PANTHER" id="PTHR38776:SF1">
    <property type="entry name" value="MLTA-INTERACTING PROTEIN-RELATED"/>
    <property type="match status" value="1"/>
</dbReference>
<dbReference type="PANTHER" id="PTHR38776">
    <property type="entry name" value="MLTA-INTERACTING PROTEIN-RELATED"/>
    <property type="match status" value="1"/>
</dbReference>
<gene>
    <name evidence="7" type="ORF">DAX91_23895</name>
</gene>
<dbReference type="InterPro" id="IPR010583">
    <property type="entry name" value="MipA"/>
</dbReference>
<evidence type="ECO:0000313" key="7">
    <source>
        <dbReference type="EMBL" id="PUF76030.1"/>
    </source>
</evidence>
<protein>
    <submittedName>
        <fullName evidence="7">MipA/OmpV family protein</fullName>
    </submittedName>
</protein>
<dbReference type="RefSeq" id="WP_001644882.1">
    <property type="nucleotide sequence ID" value="NZ_QAQA01000017.1"/>
</dbReference>
<evidence type="ECO:0000313" key="8">
    <source>
        <dbReference type="Proteomes" id="UP000250700"/>
    </source>
</evidence>